<accession>A0ABU3FA10</accession>
<proteinExistence type="predicted"/>
<feature type="signal peptide" evidence="1">
    <location>
        <begin position="1"/>
        <end position="29"/>
    </location>
</feature>
<feature type="chain" id="PRO_5046667861" evidence="1">
    <location>
        <begin position="30"/>
        <end position="171"/>
    </location>
</feature>
<dbReference type="Proteomes" id="UP001181046">
    <property type="component" value="Unassembled WGS sequence"/>
</dbReference>
<name>A0ABU3FA10_9ENTE</name>
<keyword evidence="3" id="KW-1185">Reference proteome</keyword>
<organism evidence="2 3">
    <name type="scientific">Enterococcus xiangfangensis</name>
    <dbReference type="NCBI Taxonomy" id="1296537"/>
    <lineage>
        <taxon>Bacteria</taxon>
        <taxon>Bacillati</taxon>
        <taxon>Bacillota</taxon>
        <taxon>Bacilli</taxon>
        <taxon>Lactobacillales</taxon>
        <taxon>Enterococcaceae</taxon>
        <taxon>Enterococcus</taxon>
    </lineage>
</organism>
<dbReference type="RefSeq" id="WP_311815877.1">
    <property type="nucleotide sequence ID" value="NZ_JARQAJ010000003.1"/>
</dbReference>
<keyword evidence="1" id="KW-0732">Signal</keyword>
<reference evidence="2" key="1">
    <citation type="submission" date="2023-03" db="EMBL/GenBank/DDBJ databases">
        <authorList>
            <person name="Shen W."/>
            <person name="Cai J."/>
        </authorList>
    </citation>
    <scope>NUCLEOTIDE SEQUENCE</scope>
    <source>
        <strain evidence="2">P66-3</strain>
    </source>
</reference>
<sequence length="171" mass="18442">MKNIKKVIVLGMTAISLSSVFVPLNNVQAAETTSSASSIEIYENSFDSATPSKEQLKSLGISAEDINTYLKSGKTGIILENGVAYDKEGNVLGSKERGKLSWAVKAIRKIYSKLPANVKSLIAKYAGLETILSLVDHFTGAVEDGLYWACKQVGMPDWAAWVVTKAVTLLI</sequence>
<evidence type="ECO:0000256" key="1">
    <source>
        <dbReference type="SAM" id="SignalP"/>
    </source>
</evidence>
<evidence type="ECO:0000313" key="2">
    <source>
        <dbReference type="EMBL" id="MDT2759511.1"/>
    </source>
</evidence>
<gene>
    <name evidence="2" type="ORF">P7H27_07005</name>
</gene>
<dbReference type="EMBL" id="JARQAJ010000003">
    <property type="protein sequence ID" value="MDT2759511.1"/>
    <property type="molecule type" value="Genomic_DNA"/>
</dbReference>
<protein>
    <submittedName>
        <fullName evidence="2">Uncharacterized protein</fullName>
    </submittedName>
</protein>
<evidence type="ECO:0000313" key="3">
    <source>
        <dbReference type="Proteomes" id="UP001181046"/>
    </source>
</evidence>
<comment type="caution">
    <text evidence="2">The sequence shown here is derived from an EMBL/GenBank/DDBJ whole genome shotgun (WGS) entry which is preliminary data.</text>
</comment>